<comment type="caution">
    <text evidence="3">The sequence shown here is derived from an EMBL/GenBank/DDBJ whole genome shotgun (WGS) entry which is preliminary data.</text>
</comment>
<evidence type="ECO:0000313" key="4">
    <source>
        <dbReference type="Proteomes" id="UP000696485"/>
    </source>
</evidence>
<keyword evidence="1" id="KW-0812">Transmembrane</keyword>
<organism evidence="3 4">
    <name type="scientific">Podila minutissima</name>
    <dbReference type="NCBI Taxonomy" id="64525"/>
    <lineage>
        <taxon>Eukaryota</taxon>
        <taxon>Fungi</taxon>
        <taxon>Fungi incertae sedis</taxon>
        <taxon>Mucoromycota</taxon>
        <taxon>Mortierellomycotina</taxon>
        <taxon>Mortierellomycetes</taxon>
        <taxon>Mortierellales</taxon>
        <taxon>Mortierellaceae</taxon>
        <taxon>Podila</taxon>
    </lineage>
</organism>
<sequence>MAFMDTLINILSIHPGLKYGLAVLGYMALVRSLRYRRINGLLAKYPDPTLPLRNLDIARECCSSINDLEFPYLNVTSLEFALFKTFAIPSISKILVATKELSNHCLKRTDDTVFILLEMTELHSRISLRAINEGKFDPEAAENDHKRFQTSLERLNFIHGHYKIAQEEYLYTLALFILEPPSFIGRFEWRPLTLLERNALLAHWTYIGKGMGIKNIPDNLDDLTSWSEEYESQHAVFDKSNVKIAEATVSLLLSMAPKFTHGVLQWGVSALLTDRLRSAFGFAPPPKGVSTFVYSLLWLRGRFVQYFMLPRRKPLVRTGLRANHENKYVPAFHKYTPVYPDGYRIEELGPSKFPGKCPASSISAMASPSTV</sequence>
<gene>
    <name evidence="3" type="ORF">BG006_000578</name>
</gene>
<dbReference type="Proteomes" id="UP000696485">
    <property type="component" value="Unassembled WGS sequence"/>
</dbReference>
<keyword evidence="1" id="KW-0472">Membrane</keyword>
<dbReference type="PANTHER" id="PTHR36124">
    <property type="match status" value="1"/>
</dbReference>
<dbReference type="Pfam" id="PF09995">
    <property type="entry name" value="MPAB_Lcp_cat"/>
    <property type="match status" value="1"/>
</dbReference>
<keyword evidence="4" id="KW-1185">Reference proteome</keyword>
<dbReference type="PANTHER" id="PTHR36124:SF1">
    <property type="entry name" value="ER-BOUND OXYGENASE MPAB_MPAB'_RUBBER OXYGENASE CATALYTIC DOMAIN-CONTAINING PROTEIN"/>
    <property type="match status" value="1"/>
</dbReference>
<evidence type="ECO:0000256" key="1">
    <source>
        <dbReference type="SAM" id="Phobius"/>
    </source>
</evidence>
<evidence type="ECO:0000259" key="2">
    <source>
        <dbReference type="Pfam" id="PF09995"/>
    </source>
</evidence>
<accession>A0A9P5VR94</accession>
<dbReference type="GO" id="GO:0016491">
    <property type="term" value="F:oxidoreductase activity"/>
    <property type="evidence" value="ECO:0007669"/>
    <property type="project" value="InterPro"/>
</dbReference>
<feature type="domain" description="ER-bound oxygenase mpaB/mpaB'/Rubber oxygenase catalytic" evidence="2">
    <location>
        <begin position="162"/>
        <end position="287"/>
    </location>
</feature>
<keyword evidence="1" id="KW-1133">Transmembrane helix</keyword>
<feature type="transmembrane region" description="Helical" evidence="1">
    <location>
        <begin position="6"/>
        <end position="29"/>
    </location>
</feature>
<dbReference type="EMBL" id="JAAAUY010000011">
    <property type="protein sequence ID" value="KAF9337998.1"/>
    <property type="molecule type" value="Genomic_DNA"/>
</dbReference>
<reference evidence="3" key="1">
    <citation type="journal article" date="2020" name="Fungal Divers.">
        <title>Resolving the Mortierellaceae phylogeny through synthesis of multi-gene phylogenetics and phylogenomics.</title>
        <authorList>
            <person name="Vandepol N."/>
            <person name="Liber J."/>
            <person name="Desiro A."/>
            <person name="Na H."/>
            <person name="Kennedy M."/>
            <person name="Barry K."/>
            <person name="Grigoriev I.V."/>
            <person name="Miller A.N."/>
            <person name="O'Donnell K."/>
            <person name="Stajich J.E."/>
            <person name="Bonito G."/>
        </authorList>
    </citation>
    <scope>NUCLEOTIDE SEQUENCE</scope>
    <source>
        <strain evidence="3">NVP1</strain>
    </source>
</reference>
<evidence type="ECO:0000313" key="3">
    <source>
        <dbReference type="EMBL" id="KAF9337998.1"/>
    </source>
</evidence>
<proteinExistence type="predicted"/>
<name>A0A9P5VR94_9FUNG</name>
<dbReference type="InterPro" id="IPR018713">
    <property type="entry name" value="MPAB/Lcp_cat_dom"/>
</dbReference>
<dbReference type="AlphaFoldDB" id="A0A9P5VR94"/>
<protein>
    <recommendedName>
        <fullName evidence="2">ER-bound oxygenase mpaB/mpaB'/Rubber oxygenase catalytic domain-containing protein</fullName>
    </recommendedName>
</protein>
<dbReference type="InterPro" id="IPR046366">
    <property type="entry name" value="MPAB"/>
</dbReference>